<dbReference type="Gene3D" id="2.60.120.260">
    <property type="entry name" value="Galactose-binding domain-like"/>
    <property type="match status" value="1"/>
</dbReference>
<feature type="compositionally biased region" description="Low complexity" evidence="1">
    <location>
        <begin position="273"/>
        <end position="284"/>
    </location>
</feature>
<dbReference type="Gene3D" id="2.60.40.10">
    <property type="entry name" value="Immunoglobulins"/>
    <property type="match status" value="1"/>
</dbReference>
<keyword evidence="4" id="KW-1185">Reference proteome</keyword>
<evidence type="ECO:0000256" key="1">
    <source>
        <dbReference type="SAM" id="MobiDB-lite"/>
    </source>
</evidence>
<keyword evidence="2" id="KW-0812">Transmembrane</keyword>
<accession>A0A9P5XZZ0</accession>
<dbReference type="Proteomes" id="UP000807353">
    <property type="component" value="Unassembled WGS sequence"/>
</dbReference>
<dbReference type="InterPro" id="IPR013783">
    <property type="entry name" value="Ig-like_fold"/>
</dbReference>
<feature type="compositionally biased region" description="Polar residues" evidence="1">
    <location>
        <begin position="262"/>
        <end position="272"/>
    </location>
</feature>
<proteinExistence type="predicted"/>
<keyword evidence="2" id="KW-0472">Membrane</keyword>
<evidence type="ECO:0008006" key="5">
    <source>
        <dbReference type="Google" id="ProtNLM"/>
    </source>
</evidence>
<evidence type="ECO:0000313" key="3">
    <source>
        <dbReference type="EMBL" id="KAF9460174.1"/>
    </source>
</evidence>
<dbReference type="EMBL" id="MU150303">
    <property type="protein sequence ID" value="KAF9460174.1"/>
    <property type="molecule type" value="Genomic_DNA"/>
</dbReference>
<organism evidence="3 4">
    <name type="scientific">Collybia nuda</name>
    <dbReference type="NCBI Taxonomy" id="64659"/>
    <lineage>
        <taxon>Eukaryota</taxon>
        <taxon>Fungi</taxon>
        <taxon>Dikarya</taxon>
        <taxon>Basidiomycota</taxon>
        <taxon>Agaricomycotina</taxon>
        <taxon>Agaricomycetes</taxon>
        <taxon>Agaricomycetidae</taxon>
        <taxon>Agaricales</taxon>
        <taxon>Tricholomatineae</taxon>
        <taxon>Clitocybaceae</taxon>
        <taxon>Collybia</taxon>
    </lineage>
</organism>
<sequence length="330" mass="35366">MGGREIWNSGLVLSNKTQLTRYTGPHLGFNTRYIWSVNVSTSAGSGMGYSEFVTGPQAPNSFQVGRRASPTIPDLSDVFNSSSWIWTADANLMNAPAGDRAFRYTFTTPPGKLAAFADILITVDNHFSLYVNGFFVGESGPGWKHSQSYHLSFGANISRIVFAIHATNYNTPEKPPPVAGVIAGIQIGFDTGEIALVSTNNTWLSNTKVPEGFELFSFDDSTWPPAKSLTKYGGGFWETSVKFSTDQSNITITSAPTTSSSVGHTVTAHSQSTTPTITTTPPPSNNAAGNVGAIVGGIFGGVTTILLLILACLWHRRKLNKQLNTGAYNI</sequence>
<feature type="region of interest" description="Disordered" evidence="1">
    <location>
        <begin position="254"/>
        <end position="284"/>
    </location>
</feature>
<protein>
    <recommendedName>
        <fullName evidence="5">Lectin</fullName>
    </recommendedName>
</protein>
<comment type="caution">
    <text evidence="3">The sequence shown here is derived from an EMBL/GenBank/DDBJ whole genome shotgun (WGS) entry which is preliminary data.</text>
</comment>
<keyword evidence="2" id="KW-1133">Transmembrane helix</keyword>
<gene>
    <name evidence="3" type="ORF">BDZ94DRAFT_1311722</name>
</gene>
<feature type="transmembrane region" description="Helical" evidence="2">
    <location>
        <begin position="291"/>
        <end position="314"/>
    </location>
</feature>
<name>A0A9P5XZZ0_9AGAR</name>
<dbReference type="OrthoDB" id="10036721at2759"/>
<evidence type="ECO:0000256" key="2">
    <source>
        <dbReference type="SAM" id="Phobius"/>
    </source>
</evidence>
<evidence type="ECO:0000313" key="4">
    <source>
        <dbReference type="Proteomes" id="UP000807353"/>
    </source>
</evidence>
<reference evidence="3" key="1">
    <citation type="submission" date="2020-11" db="EMBL/GenBank/DDBJ databases">
        <authorList>
            <consortium name="DOE Joint Genome Institute"/>
            <person name="Ahrendt S."/>
            <person name="Riley R."/>
            <person name="Andreopoulos W."/>
            <person name="Labutti K."/>
            <person name="Pangilinan J."/>
            <person name="Ruiz-Duenas F.J."/>
            <person name="Barrasa J.M."/>
            <person name="Sanchez-Garcia M."/>
            <person name="Camarero S."/>
            <person name="Miyauchi S."/>
            <person name="Serrano A."/>
            <person name="Linde D."/>
            <person name="Babiker R."/>
            <person name="Drula E."/>
            <person name="Ayuso-Fernandez I."/>
            <person name="Pacheco R."/>
            <person name="Padilla G."/>
            <person name="Ferreira P."/>
            <person name="Barriuso J."/>
            <person name="Kellner H."/>
            <person name="Castanera R."/>
            <person name="Alfaro M."/>
            <person name="Ramirez L."/>
            <person name="Pisabarro A.G."/>
            <person name="Kuo A."/>
            <person name="Tritt A."/>
            <person name="Lipzen A."/>
            <person name="He G."/>
            <person name="Yan M."/>
            <person name="Ng V."/>
            <person name="Cullen D."/>
            <person name="Martin F."/>
            <person name="Rosso M.-N."/>
            <person name="Henrissat B."/>
            <person name="Hibbett D."/>
            <person name="Martinez A.T."/>
            <person name="Grigoriev I.V."/>
        </authorList>
    </citation>
    <scope>NUCLEOTIDE SEQUENCE</scope>
    <source>
        <strain evidence="3">CBS 247.69</strain>
    </source>
</reference>
<dbReference type="AlphaFoldDB" id="A0A9P5XZZ0"/>